<evidence type="ECO:0000256" key="10">
    <source>
        <dbReference type="ARBA" id="ARBA00022989"/>
    </source>
</evidence>
<dbReference type="GO" id="GO:0046340">
    <property type="term" value="P:diacylglycerol catabolic process"/>
    <property type="evidence" value="ECO:0007669"/>
    <property type="project" value="TreeGrafter"/>
</dbReference>
<dbReference type="Gene3D" id="3.40.50.1820">
    <property type="entry name" value="alpha/beta hydrolase"/>
    <property type="match status" value="1"/>
</dbReference>
<dbReference type="GO" id="GO:0019369">
    <property type="term" value="P:arachidonate metabolic process"/>
    <property type="evidence" value="ECO:0007669"/>
    <property type="project" value="TreeGrafter"/>
</dbReference>
<reference evidence="16" key="2">
    <citation type="submission" date="2020-11" db="EMBL/GenBank/DDBJ databases">
        <authorList>
            <consortium name="DOE Joint Genome Institute"/>
            <person name="Kuo A."/>
            <person name="Miyauchi S."/>
            <person name="Kiss E."/>
            <person name="Drula E."/>
            <person name="Kohler A."/>
            <person name="Sanchez-Garcia M."/>
            <person name="Andreopoulos B."/>
            <person name="Barry K.W."/>
            <person name="Bonito G."/>
            <person name="Buee M."/>
            <person name="Carver A."/>
            <person name="Chen C."/>
            <person name="Cichocki N."/>
            <person name="Clum A."/>
            <person name="Culley D."/>
            <person name="Crous P.W."/>
            <person name="Fauchery L."/>
            <person name="Girlanda M."/>
            <person name="Hayes R."/>
            <person name="Keri Z."/>
            <person name="Labutti K."/>
            <person name="Lipzen A."/>
            <person name="Lombard V."/>
            <person name="Magnuson J."/>
            <person name="Maillard F."/>
            <person name="Morin E."/>
            <person name="Murat C."/>
            <person name="Nolan M."/>
            <person name="Ohm R."/>
            <person name="Pangilinan J."/>
            <person name="Pereira M."/>
            <person name="Perotto S."/>
            <person name="Peter M."/>
            <person name="Riley R."/>
            <person name="Sitrit Y."/>
            <person name="Stielow B."/>
            <person name="Szollosi G."/>
            <person name="Zifcakova L."/>
            <person name="Stursova M."/>
            <person name="Spatafora J.W."/>
            <person name="Tedersoo L."/>
            <person name="Vaario L.-M."/>
            <person name="Yamada A."/>
            <person name="Yan M."/>
            <person name="Wang P."/>
            <person name="Xu J."/>
            <person name="Bruns T."/>
            <person name="Baldrian P."/>
            <person name="Vilgalys R."/>
            <person name="Henrissat B."/>
            <person name="Grigoriev I.V."/>
            <person name="Hibbett D."/>
            <person name="Nagy L.G."/>
            <person name="Martin F.M."/>
        </authorList>
    </citation>
    <scope>NUCLEOTIDE SEQUENCE</scope>
    <source>
        <strain evidence="16">UH-Tt-Lm1</strain>
    </source>
</reference>
<dbReference type="PANTHER" id="PTHR45792">
    <property type="entry name" value="DIACYLGLYCEROL LIPASE HOMOLOG-RELATED"/>
    <property type="match status" value="1"/>
</dbReference>
<evidence type="ECO:0000256" key="2">
    <source>
        <dbReference type="ARBA" id="ARBA00004651"/>
    </source>
</evidence>
<dbReference type="InterPro" id="IPR029058">
    <property type="entry name" value="AB_hydrolase_fold"/>
</dbReference>
<keyword evidence="10" id="KW-1133">Transmembrane helix</keyword>
<evidence type="ECO:0000259" key="15">
    <source>
        <dbReference type="Pfam" id="PF01764"/>
    </source>
</evidence>
<keyword evidence="8" id="KW-0106">Calcium</keyword>
<dbReference type="GO" id="GO:0005886">
    <property type="term" value="C:plasma membrane"/>
    <property type="evidence" value="ECO:0007669"/>
    <property type="project" value="UniProtKB-SubCell"/>
</dbReference>
<dbReference type="EC" id="3.1.1.116" evidence="14"/>
<evidence type="ECO:0000256" key="13">
    <source>
        <dbReference type="ARBA" id="ARBA00024531"/>
    </source>
</evidence>
<dbReference type="PANTHER" id="PTHR45792:SF8">
    <property type="entry name" value="DIACYLGLYCEROL LIPASE-ALPHA"/>
    <property type="match status" value="1"/>
</dbReference>
<keyword evidence="17" id="KW-1185">Reference proteome</keyword>
<organism evidence="16 17">
    <name type="scientific">Thelephora terrestris</name>
    <dbReference type="NCBI Taxonomy" id="56493"/>
    <lineage>
        <taxon>Eukaryota</taxon>
        <taxon>Fungi</taxon>
        <taxon>Dikarya</taxon>
        <taxon>Basidiomycota</taxon>
        <taxon>Agaricomycotina</taxon>
        <taxon>Agaricomycetes</taxon>
        <taxon>Thelephorales</taxon>
        <taxon>Thelephoraceae</taxon>
        <taxon>Thelephora</taxon>
    </lineage>
</organism>
<dbReference type="GO" id="GO:0016298">
    <property type="term" value="F:lipase activity"/>
    <property type="evidence" value="ECO:0007669"/>
    <property type="project" value="TreeGrafter"/>
</dbReference>
<evidence type="ECO:0000256" key="5">
    <source>
        <dbReference type="ARBA" id="ARBA00022692"/>
    </source>
</evidence>
<feature type="domain" description="Fungal lipase-type" evidence="15">
    <location>
        <begin position="448"/>
        <end position="561"/>
    </location>
</feature>
<gene>
    <name evidence="16" type="ORF">BJ322DRAFT_1100866</name>
</gene>
<evidence type="ECO:0000256" key="6">
    <source>
        <dbReference type="ARBA" id="ARBA00022723"/>
    </source>
</evidence>
<evidence type="ECO:0000256" key="7">
    <source>
        <dbReference type="ARBA" id="ARBA00022801"/>
    </source>
</evidence>
<dbReference type="Proteomes" id="UP000736335">
    <property type="component" value="Unassembled WGS sequence"/>
</dbReference>
<name>A0A9P6H9Q5_9AGAM</name>
<keyword evidence="11" id="KW-0443">Lipid metabolism</keyword>
<protein>
    <recommendedName>
        <fullName evidence="14">sn-1-specific diacylglycerol lipase</fullName>
        <ecNumber evidence="14">3.1.1.116</ecNumber>
    </recommendedName>
</protein>
<keyword evidence="3" id="KW-1003">Cell membrane</keyword>
<evidence type="ECO:0000256" key="11">
    <source>
        <dbReference type="ARBA" id="ARBA00023098"/>
    </source>
</evidence>
<keyword evidence="12" id="KW-0472">Membrane</keyword>
<evidence type="ECO:0000313" key="17">
    <source>
        <dbReference type="Proteomes" id="UP000736335"/>
    </source>
</evidence>
<keyword evidence="9" id="KW-0442">Lipid degradation</keyword>
<dbReference type="Pfam" id="PF01764">
    <property type="entry name" value="Lipase_3"/>
    <property type="match status" value="1"/>
</dbReference>
<dbReference type="GO" id="GO:0046872">
    <property type="term" value="F:metal ion binding"/>
    <property type="evidence" value="ECO:0007669"/>
    <property type="project" value="UniProtKB-KW"/>
</dbReference>
<accession>A0A9P6H9Q5</accession>
<keyword evidence="7" id="KW-0378">Hydrolase</keyword>
<evidence type="ECO:0000256" key="4">
    <source>
        <dbReference type="ARBA" id="ARBA00022553"/>
    </source>
</evidence>
<proteinExistence type="predicted"/>
<dbReference type="InterPro" id="IPR052214">
    <property type="entry name" value="DAG_Lipase-Related"/>
</dbReference>
<evidence type="ECO:0000256" key="9">
    <source>
        <dbReference type="ARBA" id="ARBA00022963"/>
    </source>
</evidence>
<comment type="cofactor">
    <cofactor evidence="1">
        <name>Ca(2+)</name>
        <dbReference type="ChEBI" id="CHEBI:29108"/>
    </cofactor>
</comment>
<dbReference type="EMBL" id="WIUZ02000012">
    <property type="protein sequence ID" value="KAF9782122.1"/>
    <property type="molecule type" value="Genomic_DNA"/>
</dbReference>
<dbReference type="SUPFAM" id="SSF53474">
    <property type="entry name" value="alpha/beta-Hydrolases"/>
    <property type="match status" value="1"/>
</dbReference>
<dbReference type="CDD" id="cd00519">
    <property type="entry name" value="Lipase_3"/>
    <property type="match status" value="1"/>
</dbReference>
<evidence type="ECO:0000256" key="8">
    <source>
        <dbReference type="ARBA" id="ARBA00022837"/>
    </source>
</evidence>
<dbReference type="AlphaFoldDB" id="A0A9P6H9Q5"/>
<comment type="catalytic activity">
    <reaction evidence="13">
        <text>a 1,2-diacyl-sn-glycerol + H2O = a 2-acylglycerol + a fatty acid + H(+)</text>
        <dbReference type="Rhea" id="RHEA:33275"/>
        <dbReference type="ChEBI" id="CHEBI:15377"/>
        <dbReference type="ChEBI" id="CHEBI:15378"/>
        <dbReference type="ChEBI" id="CHEBI:17389"/>
        <dbReference type="ChEBI" id="CHEBI:17815"/>
        <dbReference type="ChEBI" id="CHEBI:28868"/>
        <dbReference type="EC" id="3.1.1.116"/>
    </reaction>
    <physiologicalReaction direction="left-to-right" evidence="13">
        <dbReference type="Rhea" id="RHEA:33276"/>
    </physiologicalReaction>
</comment>
<comment type="caution">
    <text evidence="16">The sequence shown here is derived from an EMBL/GenBank/DDBJ whole genome shotgun (WGS) entry which is preliminary data.</text>
</comment>
<sequence>MSLNFERISRAGLDAASIATSLGFTAAKLSTRLGFSITRGITATAAGITGSVLDYGLFGGRTSTGPVLSNAVASTLSVIEQITLAPILISESLTSTSFTAAIGSLDLIPAIMPGGDEATFSLGSFIQLVRREWTDPVGKHFLPEKRYSVLQVAKAVAAWATLQGLTHKWQEKRWSPYLRQIHLHKPPHSDANPLQPSVYGTPALRVTADVIFPGSKGQIISADIGEAVEGEPRDPHADHQASNLELYLVFRRLSKLVLAGYGGASLLFFGLSQNAFVSPGPSAGGDANLAEAVEASERQPSPSPPNVAHYSWWNLLLGRHDHDIFHNHARSSLDTHFDAITGAEPQMPRYWVLSDHRRKQVVLVIRGTVSLSDLAVDLTCEPEEMGLDHGAQAGSPPLSPFPGDEDDSFIDIKDILESIPGSYPGFLDNNAVCGLPPSASHLSISGDSYQVHGGIQKMAMEMGSVGRPVWLVVNDALKRNPSYELILCGHSLGAGLCTMLGLMWADPGTCVTVCKGGLPPGHRVQVYALAPPCILDSKLSKLSSSLVHSFVYSNDVVSRLSLGSVRDMTSAASWLCDADERGKGEGYTGILRRALMQKAGYGDSGSLDWFLSIRRTLEANMQMDRLYPPGRVLWAVSDNPNTPTHSQATSIGESCDVIGNVRLYEVLDVEKVFGQVVFARDMLSSHMPHMYDRVLQQLCP</sequence>
<evidence type="ECO:0000256" key="1">
    <source>
        <dbReference type="ARBA" id="ARBA00001913"/>
    </source>
</evidence>
<reference evidence="16" key="1">
    <citation type="journal article" date="2020" name="Nat. Commun.">
        <title>Large-scale genome sequencing of mycorrhizal fungi provides insights into the early evolution of symbiotic traits.</title>
        <authorList>
            <person name="Miyauchi S."/>
            <person name="Kiss E."/>
            <person name="Kuo A."/>
            <person name="Drula E."/>
            <person name="Kohler A."/>
            <person name="Sanchez-Garcia M."/>
            <person name="Morin E."/>
            <person name="Andreopoulos B."/>
            <person name="Barry K.W."/>
            <person name="Bonito G."/>
            <person name="Buee M."/>
            <person name="Carver A."/>
            <person name="Chen C."/>
            <person name="Cichocki N."/>
            <person name="Clum A."/>
            <person name="Culley D."/>
            <person name="Crous P.W."/>
            <person name="Fauchery L."/>
            <person name="Girlanda M."/>
            <person name="Hayes R.D."/>
            <person name="Keri Z."/>
            <person name="LaButti K."/>
            <person name="Lipzen A."/>
            <person name="Lombard V."/>
            <person name="Magnuson J."/>
            <person name="Maillard F."/>
            <person name="Murat C."/>
            <person name="Nolan M."/>
            <person name="Ohm R.A."/>
            <person name="Pangilinan J."/>
            <person name="Pereira M.F."/>
            <person name="Perotto S."/>
            <person name="Peter M."/>
            <person name="Pfister S."/>
            <person name="Riley R."/>
            <person name="Sitrit Y."/>
            <person name="Stielow J.B."/>
            <person name="Szollosi G."/>
            <person name="Zifcakova L."/>
            <person name="Stursova M."/>
            <person name="Spatafora J.W."/>
            <person name="Tedersoo L."/>
            <person name="Vaario L.M."/>
            <person name="Yamada A."/>
            <person name="Yan M."/>
            <person name="Wang P."/>
            <person name="Xu J."/>
            <person name="Bruns T."/>
            <person name="Baldrian P."/>
            <person name="Vilgalys R."/>
            <person name="Dunand C."/>
            <person name="Henrissat B."/>
            <person name="Grigoriev I.V."/>
            <person name="Hibbett D."/>
            <person name="Nagy L.G."/>
            <person name="Martin F.M."/>
        </authorList>
    </citation>
    <scope>NUCLEOTIDE SEQUENCE</scope>
    <source>
        <strain evidence="16">UH-Tt-Lm1</strain>
    </source>
</reference>
<evidence type="ECO:0000256" key="12">
    <source>
        <dbReference type="ARBA" id="ARBA00023136"/>
    </source>
</evidence>
<comment type="subcellular location">
    <subcellularLocation>
        <location evidence="2">Cell membrane</location>
        <topology evidence="2">Multi-pass membrane protein</topology>
    </subcellularLocation>
</comment>
<keyword evidence="6" id="KW-0479">Metal-binding</keyword>
<dbReference type="OrthoDB" id="438440at2759"/>
<evidence type="ECO:0000256" key="3">
    <source>
        <dbReference type="ARBA" id="ARBA00022475"/>
    </source>
</evidence>
<keyword evidence="5" id="KW-0812">Transmembrane</keyword>
<dbReference type="InterPro" id="IPR002921">
    <property type="entry name" value="Fungal_lipase-type"/>
</dbReference>
<evidence type="ECO:0000256" key="14">
    <source>
        <dbReference type="ARBA" id="ARBA00026104"/>
    </source>
</evidence>
<evidence type="ECO:0000313" key="16">
    <source>
        <dbReference type="EMBL" id="KAF9782122.1"/>
    </source>
</evidence>
<keyword evidence="4" id="KW-0597">Phosphoprotein</keyword>